<proteinExistence type="predicted"/>
<dbReference type="InParanoid" id="A0A059DB95"/>
<accession>A0A059DB95</accession>
<dbReference type="Gramene" id="KCW87993">
    <property type="protein sequence ID" value="KCW87993"/>
    <property type="gene ID" value="EUGRSUZ_A00398"/>
</dbReference>
<dbReference type="AlphaFoldDB" id="A0A059DB95"/>
<organism evidence="1">
    <name type="scientific">Eucalyptus grandis</name>
    <name type="common">Flooded gum</name>
    <dbReference type="NCBI Taxonomy" id="71139"/>
    <lineage>
        <taxon>Eukaryota</taxon>
        <taxon>Viridiplantae</taxon>
        <taxon>Streptophyta</taxon>
        <taxon>Embryophyta</taxon>
        <taxon>Tracheophyta</taxon>
        <taxon>Spermatophyta</taxon>
        <taxon>Magnoliopsida</taxon>
        <taxon>eudicotyledons</taxon>
        <taxon>Gunneridae</taxon>
        <taxon>Pentapetalae</taxon>
        <taxon>rosids</taxon>
        <taxon>malvids</taxon>
        <taxon>Myrtales</taxon>
        <taxon>Myrtaceae</taxon>
        <taxon>Myrtoideae</taxon>
        <taxon>Eucalypteae</taxon>
        <taxon>Eucalyptus</taxon>
    </lineage>
</organism>
<gene>
    <name evidence="1" type="ORF">EUGRSUZ_A00398</name>
</gene>
<dbReference type="EMBL" id="KK198753">
    <property type="protein sequence ID" value="KCW87993.1"/>
    <property type="molecule type" value="Genomic_DNA"/>
</dbReference>
<protein>
    <submittedName>
        <fullName evidence="1">Uncharacterized protein</fullName>
    </submittedName>
</protein>
<sequence>MKERKKAEPKKGRGKWNARRWRGLRRTRQAQEEEAKVKIKYQFHHDLAHKNPQDYPLGLSASRYDYACMLCPLAIPDEGFSFFQVSFLLGMFRLVTLLFTS</sequence>
<evidence type="ECO:0000313" key="1">
    <source>
        <dbReference type="EMBL" id="KCW87993.1"/>
    </source>
</evidence>
<reference evidence="1" key="1">
    <citation type="submission" date="2013-07" db="EMBL/GenBank/DDBJ databases">
        <title>The genome of Eucalyptus grandis.</title>
        <authorList>
            <person name="Schmutz J."/>
            <person name="Hayes R."/>
            <person name="Myburg A."/>
            <person name="Tuskan G."/>
            <person name="Grattapaglia D."/>
            <person name="Rokhsar D.S."/>
        </authorList>
    </citation>
    <scope>NUCLEOTIDE SEQUENCE</scope>
    <source>
        <tissue evidence="1">Leaf extractions</tissue>
    </source>
</reference>
<name>A0A059DB95_EUCGR</name>